<dbReference type="PROSITE" id="PS00383">
    <property type="entry name" value="TYR_PHOSPHATASE_1"/>
    <property type="match status" value="1"/>
</dbReference>
<dbReference type="InterPro" id="IPR016130">
    <property type="entry name" value="Tyr_Pase_AS"/>
</dbReference>
<dbReference type="Proteomes" id="UP000030678">
    <property type="component" value="Unassembled WGS sequence"/>
</dbReference>
<dbReference type="Gene3D" id="3.90.190.10">
    <property type="entry name" value="Protein tyrosine phosphatase superfamily"/>
    <property type="match status" value="1"/>
</dbReference>
<dbReference type="Pfam" id="PF13350">
    <property type="entry name" value="Y_phosphatase3"/>
    <property type="match status" value="1"/>
</dbReference>
<gene>
    <name evidence="3" type="ORF">G647_05061</name>
</gene>
<dbReference type="SUPFAM" id="SSF52799">
    <property type="entry name" value="(Phosphotyrosine protein) phosphatases II"/>
    <property type="match status" value="1"/>
</dbReference>
<sequence>MAQIPKNPTTIDPADNNAAQPDHPYQPYMDTKPPPNAGLSDANGMPLTEREIESLEKQARAERETTPEPKDFNIAFPDNLPTPPFLHVDGVPNFRDLGGYQCLPPTTVVTGGGDASSDTATATAGAAGAATADGKTYVLKRNLLYRCAHPTHLTPQGLTYLTTTLNVHDMYDLRSAPEISRLAATVSSSGKAVYPLADPHTGCLLDSLPGLTRHFVPVYQTEDYGPVALARKLQWYTAEQSFDPAHDFAYSEGFVRAYRDIAMHGAGAYRVMFRHLLRQPQPPQPLVFHCTAGKDRTGVFGALVMKLVGVDEETICWEYALTEPGLGAWRKEFIERISQTGLGGGGGKAPAQNGDVSRPAISRDEAARICGSRAGNMRAFLRTVLDGEFGGIHAYLTDRCGLTAEEVQRLRDALIEEVPTQEVLGRVEIEGWTAEGGCVD</sequence>
<dbReference type="GO" id="GO:0004721">
    <property type="term" value="F:phosphoprotein phosphatase activity"/>
    <property type="evidence" value="ECO:0007669"/>
    <property type="project" value="InterPro"/>
</dbReference>
<accession>V9DBB5</accession>
<dbReference type="PANTHER" id="PTHR31126">
    <property type="entry name" value="TYROSINE-PROTEIN PHOSPHATASE"/>
    <property type="match status" value="1"/>
</dbReference>
<evidence type="ECO:0000313" key="3">
    <source>
        <dbReference type="EMBL" id="ETI23262.1"/>
    </source>
</evidence>
<dbReference type="EMBL" id="KB822705">
    <property type="protein sequence ID" value="ETI23262.1"/>
    <property type="molecule type" value="Genomic_DNA"/>
</dbReference>
<feature type="domain" description="Tyrosine specific protein phosphatases" evidence="2">
    <location>
        <begin position="252"/>
        <end position="300"/>
    </location>
</feature>
<dbReference type="InterPro" id="IPR029021">
    <property type="entry name" value="Prot-tyrosine_phosphatase-like"/>
</dbReference>
<dbReference type="PROSITE" id="PS50056">
    <property type="entry name" value="TYR_PHOSPHATASE_2"/>
    <property type="match status" value="1"/>
</dbReference>
<dbReference type="VEuPathDB" id="FungiDB:G647_05061"/>
<proteinExistence type="predicted"/>
<reference evidence="3 4" key="1">
    <citation type="submission" date="2013-03" db="EMBL/GenBank/DDBJ databases">
        <title>The Genome Sequence of Cladophialophora carrionii CBS 160.54.</title>
        <authorList>
            <consortium name="The Broad Institute Genomics Platform"/>
            <person name="Cuomo C."/>
            <person name="de Hoog S."/>
            <person name="Gorbushina A."/>
            <person name="Walker B."/>
            <person name="Young S.K."/>
            <person name="Zeng Q."/>
            <person name="Gargeya S."/>
            <person name="Fitzgerald M."/>
            <person name="Haas B."/>
            <person name="Abouelleil A."/>
            <person name="Allen A.W."/>
            <person name="Alvarado L."/>
            <person name="Arachchi H.M."/>
            <person name="Berlin A.M."/>
            <person name="Chapman S.B."/>
            <person name="Gainer-Dewar J."/>
            <person name="Goldberg J."/>
            <person name="Griggs A."/>
            <person name="Gujja S."/>
            <person name="Hansen M."/>
            <person name="Howarth C."/>
            <person name="Imamovic A."/>
            <person name="Ireland A."/>
            <person name="Larimer J."/>
            <person name="McCowan C."/>
            <person name="Murphy C."/>
            <person name="Pearson M."/>
            <person name="Poon T.W."/>
            <person name="Priest M."/>
            <person name="Roberts A."/>
            <person name="Saif S."/>
            <person name="Shea T."/>
            <person name="Sisk P."/>
            <person name="Sykes S."/>
            <person name="Wortman J."/>
            <person name="Nusbaum C."/>
            <person name="Birren B."/>
        </authorList>
    </citation>
    <scope>NUCLEOTIDE SEQUENCE [LARGE SCALE GENOMIC DNA]</scope>
    <source>
        <strain evidence="3 4">CBS 160.54</strain>
    </source>
</reference>
<dbReference type="InterPro" id="IPR026893">
    <property type="entry name" value="Tyr/Ser_Pase_IphP-type"/>
</dbReference>
<name>V9DBB5_9EURO</name>
<feature type="compositionally biased region" description="Polar residues" evidence="1">
    <location>
        <begin position="1"/>
        <end position="10"/>
    </location>
</feature>
<dbReference type="GeneID" id="19983554"/>
<dbReference type="AlphaFoldDB" id="V9DBB5"/>
<feature type="region of interest" description="Disordered" evidence="1">
    <location>
        <begin position="1"/>
        <end position="78"/>
    </location>
</feature>
<evidence type="ECO:0000259" key="2">
    <source>
        <dbReference type="PROSITE" id="PS50056"/>
    </source>
</evidence>
<dbReference type="PANTHER" id="PTHR31126:SF1">
    <property type="entry name" value="TYROSINE SPECIFIC PROTEIN PHOSPHATASES DOMAIN-CONTAINING PROTEIN"/>
    <property type="match status" value="1"/>
</dbReference>
<evidence type="ECO:0000313" key="4">
    <source>
        <dbReference type="Proteomes" id="UP000030678"/>
    </source>
</evidence>
<dbReference type="RefSeq" id="XP_008727617.1">
    <property type="nucleotide sequence ID" value="XM_008729395.1"/>
</dbReference>
<dbReference type="OrthoDB" id="449382at2759"/>
<dbReference type="HOGENOM" id="CLU_057546_1_3_1"/>
<evidence type="ECO:0000256" key="1">
    <source>
        <dbReference type="SAM" id="MobiDB-lite"/>
    </source>
</evidence>
<organism evidence="3 4">
    <name type="scientific">Cladophialophora carrionii CBS 160.54</name>
    <dbReference type="NCBI Taxonomy" id="1279043"/>
    <lineage>
        <taxon>Eukaryota</taxon>
        <taxon>Fungi</taxon>
        <taxon>Dikarya</taxon>
        <taxon>Ascomycota</taxon>
        <taxon>Pezizomycotina</taxon>
        <taxon>Eurotiomycetes</taxon>
        <taxon>Chaetothyriomycetidae</taxon>
        <taxon>Chaetothyriales</taxon>
        <taxon>Herpotrichiellaceae</taxon>
        <taxon>Cladophialophora</taxon>
    </lineage>
</organism>
<feature type="compositionally biased region" description="Basic and acidic residues" evidence="1">
    <location>
        <begin position="48"/>
        <end position="71"/>
    </location>
</feature>
<protein>
    <recommendedName>
        <fullName evidence="2">Tyrosine specific protein phosphatases domain-containing protein</fullName>
    </recommendedName>
</protein>
<dbReference type="InterPro" id="IPR000387">
    <property type="entry name" value="Tyr_Pase_dom"/>
</dbReference>